<keyword evidence="4 7" id="KW-0418">Kinase</keyword>
<keyword evidence="5" id="KW-0067">ATP-binding</keyword>
<name>A0A370TJ17_9HELO</name>
<reference evidence="7 8" key="1">
    <citation type="journal article" date="2018" name="IMA Fungus">
        <title>IMA Genome-F 9: Draft genome sequence of Annulohypoxylon stygium, Aspergillus mulundensis, Berkeleyomyces basicola (syn. Thielaviopsis basicola), Ceratocystis smalleyi, two Cercospora beticola strains, Coleophoma cylindrospora, Fusarium fracticaudum, Phialophora cf. hyalina, and Morchella septimelata.</title>
        <authorList>
            <person name="Wingfield B.D."/>
            <person name="Bills G.F."/>
            <person name="Dong Y."/>
            <person name="Huang W."/>
            <person name="Nel W.J."/>
            <person name="Swalarsk-Parry B.S."/>
            <person name="Vaghefi N."/>
            <person name="Wilken P.M."/>
            <person name="An Z."/>
            <person name="de Beer Z.W."/>
            <person name="De Vos L."/>
            <person name="Chen L."/>
            <person name="Duong T.A."/>
            <person name="Gao Y."/>
            <person name="Hammerbacher A."/>
            <person name="Kikkert J.R."/>
            <person name="Li Y."/>
            <person name="Li H."/>
            <person name="Li K."/>
            <person name="Li Q."/>
            <person name="Liu X."/>
            <person name="Ma X."/>
            <person name="Naidoo K."/>
            <person name="Pethybridge S.J."/>
            <person name="Sun J."/>
            <person name="Steenkamp E.T."/>
            <person name="van der Nest M.A."/>
            <person name="van Wyk S."/>
            <person name="Wingfield M.J."/>
            <person name="Xiong C."/>
            <person name="Yue Q."/>
            <person name="Zhang X."/>
        </authorList>
    </citation>
    <scope>NUCLEOTIDE SEQUENCE [LARGE SCALE GENOMIC DNA]</scope>
    <source>
        <strain evidence="7 8">BP 5553</strain>
    </source>
</reference>
<evidence type="ECO:0000256" key="4">
    <source>
        <dbReference type="ARBA" id="ARBA00022777"/>
    </source>
</evidence>
<dbReference type="GO" id="GO:0005524">
    <property type="term" value="F:ATP binding"/>
    <property type="evidence" value="ECO:0007669"/>
    <property type="project" value="UniProtKB-KW"/>
</dbReference>
<evidence type="ECO:0000256" key="1">
    <source>
        <dbReference type="ARBA" id="ARBA00022527"/>
    </source>
</evidence>
<dbReference type="PANTHER" id="PTHR24058">
    <property type="entry name" value="DUAL SPECIFICITY PROTEIN KINASE"/>
    <property type="match status" value="1"/>
</dbReference>
<accession>A0A370TJ17</accession>
<dbReference type="GeneID" id="43600120"/>
<protein>
    <submittedName>
        <fullName evidence="7">CMGC protein kinase</fullName>
    </submittedName>
</protein>
<sequence length="340" mass="38175">MSKLPISVGQILKGKNGLYEIIEALKTNTVFKAAVLGGTSEKVPTGAQQFAVVKTETDESMNYVFNRERNSYELPHMAGCKTIRALRDVIGFDIDSQKPLESQCMVFKWMDQNLRTVPYSRYCSKPKLPRVIARSVLETLAFLKETYRAFHSDINPNNILLSNVDSACPVVKVGDLGNMLREGYDDTRIQSLPTRAPEVWRGLGCWHSSDVWSLGATLTYWLAQRLVFGAGDKIIDDNTEAWCIAKIIRLVGPISPPVNEAFLDEFSLARALEKEEYEDLETGEMKQFITVGTVRQELEKIEGVPQDLIEFIEYLLVLGHTKRPTAREALGHPYLADVAA</sequence>
<dbReference type="InterPro" id="IPR011009">
    <property type="entry name" value="Kinase-like_dom_sf"/>
</dbReference>
<dbReference type="OrthoDB" id="5979581at2759"/>
<keyword evidence="2" id="KW-0808">Transferase</keyword>
<dbReference type="SUPFAM" id="SSF56112">
    <property type="entry name" value="Protein kinase-like (PK-like)"/>
    <property type="match status" value="1"/>
</dbReference>
<evidence type="ECO:0000256" key="2">
    <source>
        <dbReference type="ARBA" id="ARBA00022679"/>
    </source>
</evidence>
<evidence type="ECO:0000313" key="8">
    <source>
        <dbReference type="Proteomes" id="UP000254866"/>
    </source>
</evidence>
<dbReference type="Gene3D" id="1.10.510.10">
    <property type="entry name" value="Transferase(Phosphotransferase) domain 1"/>
    <property type="match status" value="1"/>
</dbReference>
<comment type="caution">
    <text evidence="7">The sequence shown here is derived from an EMBL/GenBank/DDBJ whole genome shotgun (WGS) entry which is preliminary data.</text>
</comment>
<proteinExistence type="predicted"/>
<keyword evidence="3" id="KW-0547">Nucleotide-binding</keyword>
<dbReference type="SMART" id="SM00220">
    <property type="entry name" value="S_TKc"/>
    <property type="match status" value="1"/>
</dbReference>
<dbReference type="GO" id="GO:0004674">
    <property type="term" value="F:protein serine/threonine kinase activity"/>
    <property type="evidence" value="ECO:0007669"/>
    <property type="project" value="UniProtKB-KW"/>
</dbReference>
<dbReference type="EMBL" id="NPIC01000006">
    <property type="protein sequence ID" value="RDL35340.1"/>
    <property type="molecule type" value="Genomic_DNA"/>
</dbReference>
<dbReference type="STRING" id="2656787.A0A370TJ17"/>
<dbReference type="Pfam" id="PF00069">
    <property type="entry name" value="Pkinase"/>
    <property type="match status" value="1"/>
</dbReference>
<dbReference type="InterPro" id="IPR000719">
    <property type="entry name" value="Prot_kinase_dom"/>
</dbReference>
<evidence type="ECO:0000313" key="7">
    <source>
        <dbReference type="EMBL" id="RDL35340.1"/>
    </source>
</evidence>
<dbReference type="RefSeq" id="XP_031868163.1">
    <property type="nucleotide sequence ID" value="XM_032015894.1"/>
</dbReference>
<evidence type="ECO:0000259" key="6">
    <source>
        <dbReference type="PROSITE" id="PS50011"/>
    </source>
</evidence>
<evidence type="ECO:0000256" key="5">
    <source>
        <dbReference type="ARBA" id="ARBA00022840"/>
    </source>
</evidence>
<keyword evidence="1" id="KW-0723">Serine/threonine-protein kinase</keyword>
<feature type="domain" description="Protein kinase" evidence="6">
    <location>
        <begin position="16"/>
        <end position="335"/>
    </location>
</feature>
<dbReference type="InterPro" id="IPR050494">
    <property type="entry name" value="Ser_Thr_dual-spec_kinase"/>
</dbReference>
<dbReference type="Proteomes" id="UP000254866">
    <property type="component" value="Unassembled WGS sequence"/>
</dbReference>
<evidence type="ECO:0000256" key="3">
    <source>
        <dbReference type="ARBA" id="ARBA00022741"/>
    </source>
</evidence>
<dbReference type="PROSITE" id="PS50011">
    <property type="entry name" value="PROTEIN_KINASE_DOM"/>
    <property type="match status" value="1"/>
</dbReference>
<organism evidence="7 8">
    <name type="scientific">Venustampulla echinocandica</name>
    <dbReference type="NCBI Taxonomy" id="2656787"/>
    <lineage>
        <taxon>Eukaryota</taxon>
        <taxon>Fungi</taxon>
        <taxon>Dikarya</taxon>
        <taxon>Ascomycota</taxon>
        <taxon>Pezizomycotina</taxon>
        <taxon>Leotiomycetes</taxon>
        <taxon>Helotiales</taxon>
        <taxon>Pleuroascaceae</taxon>
        <taxon>Venustampulla</taxon>
    </lineage>
</organism>
<dbReference type="AlphaFoldDB" id="A0A370TJ17"/>
<keyword evidence="8" id="KW-1185">Reference proteome</keyword>
<gene>
    <name evidence="7" type="ORF">BP5553_07271</name>
</gene>